<evidence type="ECO:0000313" key="8">
    <source>
        <dbReference type="Proteomes" id="UP000010408"/>
    </source>
</evidence>
<dbReference type="Proteomes" id="UP000010408">
    <property type="component" value="Unassembled WGS sequence"/>
</dbReference>
<dbReference type="PANTHER" id="PTHR12815:SF47">
    <property type="entry name" value="TRANSLOCATION AND ASSEMBLY MODULE SUBUNIT TAMA"/>
    <property type="match status" value="1"/>
</dbReference>
<accession>L1NCW4</accession>
<evidence type="ECO:0000256" key="5">
    <source>
        <dbReference type="ARBA" id="ARBA00023237"/>
    </source>
</evidence>
<dbReference type="STRING" id="1127696.HMPREF9134_01084"/>
<evidence type="ECO:0000313" key="7">
    <source>
        <dbReference type="EMBL" id="EKY01176.1"/>
    </source>
</evidence>
<dbReference type="GO" id="GO:0019867">
    <property type="term" value="C:outer membrane"/>
    <property type="evidence" value="ECO:0007669"/>
    <property type="project" value="InterPro"/>
</dbReference>
<gene>
    <name evidence="7" type="ORF">HMPREF9134_01084</name>
</gene>
<proteinExistence type="predicted"/>
<dbReference type="Gene3D" id="2.40.160.50">
    <property type="entry name" value="membrane protein fhac: a member of the omp85/tpsb transporter family"/>
    <property type="match status" value="1"/>
</dbReference>
<feature type="domain" description="Bacterial surface antigen (D15)" evidence="6">
    <location>
        <begin position="469"/>
        <end position="825"/>
    </location>
</feature>
<dbReference type="PATRIC" id="fig|1127696.3.peg.981"/>
<keyword evidence="4" id="KW-0472">Membrane</keyword>
<comment type="subcellular location">
    <subcellularLocation>
        <location evidence="1">Membrane</location>
    </subcellularLocation>
</comment>
<dbReference type="PANTHER" id="PTHR12815">
    <property type="entry name" value="SORTING AND ASSEMBLY MACHINERY SAMM50 PROTEIN FAMILY MEMBER"/>
    <property type="match status" value="1"/>
</dbReference>
<keyword evidence="2" id="KW-0812">Transmembrane</keyword>
<dbReference type="InterPro" id="IPR039910">
    <property type="entry name" value="D15-like"/>
</dbReference>
<dbReference type="HOGENOM" id="CLU_010929_0_0_10"/>
<protein>
    <submittedName>
        <fullName evidence="7">Outer membrane protein, OMP85 family</fullName>
    </submittedName>
</protein>
<reference evidence="7 8" key="1">
    <citation type="submission" date="2012-05" db="EMBL/GenBank/DDBJ databases">
        <authorList>
            <person name="Weinstock G."/>
            <person name="Sodergren E."/>
            <person name="Lobos E.A."/>
            <person name="Fulton L."/>
            <person name="Fulton R."/>
            <person name="Courtney L."/>
            <person name="Fronick C."/>
            <person name="O'Laughlin M."/>
            <person name="Godfrey J."/>
            <person name="Wilson R.M."/>
            <person name="Miner T."/>
            <person name="Farmer C."/>
            <person name="Delehaunty K."/>
            <person name="Cordes M."/>
            <person name="Minx P."/>
            <person name="Tomlinson C."/>
            <person name="Chen J."/>
            <person name="Wollam A."/>
            <person name="Pepin K.H."/>
            <person name="Bhonagiri V."/>
            <person name="Zhang X."/>
            <person name="Suruliraj S."/>
            <person name="Warren W."/>
            <person name="Mitreva M."/>
            <person name="Mardis E.R."/>
            <person name="Wilson R.K."/>
        </authorList>
    </citation>
    <scope>NUCLEOTIDE SEQUENCE [LARGE SCALE GENOMIC DNA]</scope>
    <source>
        <strain evidence="7 8">F0037</strain>
    </source>
</reference>
<dbReference type="AlphaFoldDB" id="L1NCW4"/>
<sequence length="856" mass="96349">MMSPIALLLRWLIPSKRNPRMHSDAYPSMGLARKACKGLLCDACKGFPSLSRVSLQLSLLCLLSLVFGSCSLHRYQGPEDQLYIGVKSIEVVDKPGGSYADHAIGEAEEKLNYAPNGSIFGSSSLRWPLPLMSPYLYMRFSSDSTFIARVLRRFTSKPVWMREVSPSLRAKVAQQTLREHGYLSATVRSEILPQPKDSLQARVSYQMQLGPLYLLDSVTYFPRVHMSKGRYFEHGSVSELQKGTPFSMEILERDRNAISTYLRQFGYYYLKPDYISYQADTLMKPQHVALRTVLAETTPMDALRQWKIGRVQLRLMGRESDGGSVVANDSLALSDSIMLYYRDKTLVRPAVLRTRIRMKEGEIYRHKDEERTLSALTNLGAFSSVEFYFAKREEAATSPDSLVTVLAADSVGDNPHPAFTMQPDTTGTLDVTILLRPDKPWSTYLGAAFMRKSTSYIGPGISASIERSNLFGGGERLTANVYGSYEWQTGRSPVAGSSISINSYQLGGDIGITFPFILFPGWINNYYKYPTSTSFKVGMQGINHAQYYTLRSLAFTMDYSFQPSSRWSHRLSPLSLNYTQLTRTTARFDKLLQENPALGLSLRNQFIPKVGYYFTYTRHKEDSPHFFQIFGEVSEAGNLTNGLMAAFGRPYNETKTMLGVPFAQFVKASMDLRYSWRIDRNQTIATRLATGAIYSFGNASTAPYIEQYYVGGANSIRAFTVRSIGPGRFRTQEESAYSFMDRVGEMKLEGNVEYRGRLFGDCYGAVFLDAGNIWLLRRDPDRPGASLGELASLSEFVRQIAVGTGVGVRYDLSFLVVRFDVGIGLHLPYETSRKGWYNIPRFRDALGLHLAIGYPF</sequence>
<evidence type="ECO:0000256" key="1">
    <source>
        <dbReference type="ARBA" id="ARBA00004370"/>
    </source>
</evidence>
<name>L1NCW4_9PORP</name>
<dbReference type="Pfam" id="PF01103">
    <property type="entry name" value="Omp85"/>
    <property type="match status" value="1"/>
</dbReference>
<evidence type="ECO:0000259" key="6">
    <source>
        <dbReference type="Pfam" id="PF01103"/>
    </source>
</evidence>
<comment type="caution">
    <text evidence="7">The sequence shown here is derived from an EMBL/GenBank/DDBJ whole genome shotgun (WGS) entry which is preliminary data.</text>
</comment>
<evidence type="ECO:0000256" key="3">
    <source>
        <dbReference type="ARBA" id="ARBA00022729"/>
    </source>
</evidence>
<dbReference type="EMBL" id="AMEQ01000029">
    <property type="protein sequence ID" value="EKY01176.1"/>
    <property type="molecule type" value="Genomic_DNA"/>
</dbReference>
<organism evidence="7 8">
    <name type="scientific">Porphyromonas catoniae F0037</name>
    <dbReference type="NCBI Taxonomy" id="1127696"/>
    <lineage>
        <taxon>Bacteria</taxon>
        <taxon>Pseudomonadati</taxon>
        <taxon>Bacteroidota</taxon>
        <taxon>Bacteroidia</taxon>
        <taxon>Bacteroidales</taxon>
        <taxon>Porphyromonadaceae</taxon>
        <taxon>Porphyromonas</taxon>
    </lineage>
</organism>
<dbReference type="eggNOG" id="COG4775">
    <property type="taxonomic scope" value="Bacteria"/>
</dbReference>
<dbReference type="InterPro" id="IPR000184">
    <property type="entry name" value="Bac_surfAg_D15"/>
</dbReference>
<keyword evidence="5" id="KW-0998">Cell outer membrane</keyword>
<evidence type="ECO:0000256" key="2">
    <source>
        <dbReference type="ARBA" id="ARBA00022692"/>
    </source>
</evidence>
<keyword evidence="3" id="KW-0732">Signal</keyword>
<evidence type="ECO:0000256" key="4">
    <source>
        <dbReference type="ARBA" id="ARBA00023136"/>
    </source>
</evidence>
<dbReference type="Gene3D" id="3.10.20.310">
    <property type="entry name" value="membrane protein fhac"/>
    <property type="match status" value="1"/>
</dbReference>